<dbReference type="PANTHER" id="PTHR44943">
    <property type="entry name" value="CELLULOSE SYNTHASE OPERON PROTEIN C"/>
    <property type="match status" value="1"/>
</dbReference>
<dbReference type="Pfam" id="PF13432">
    <property type="entry name" value="TPR_16"/>
    <property type="match status" value="3"/>
</dbReference>
<dbReference type="InterPro" id="IPR013105">
    <property type="entry name" value="TPR_2"/>
</dbReference>
<dbReference type="STRING" id="649638.Trad_2729"/>
<dbReference type="InterPro" id="IPR051685">
    <property type="entry name" value="Ycf3/AcsC/BcsC/TPR_MFPF"/>
</dbReference>
<dbReference type="EMBL" id="CP002049">
    <property type="protein sequence ID" value="ADI15832.1"/>
    <property type="molecule type" value="Genomic_DNA"/>
</dbReference>
<proteinExistence type="predicted"/>
<feature type="repeat" description="TPR" evidence="3">
    <location>
        <begin position="448"/>
        <end position="481"/>
    </location>
</feature>
<evidence type="ECO:0000256" key="3">
    <source>
        <dbReference type="PROSITE-ProRule" id="PRU00339"/>
    </source>
</evidence>
<keyword evidence="5" id="KW-1185">Reference proteome</keyword>
<name>D7CV05_TRURR</name>
<dbReference type="PROSITE" id="PS50293">
    <property type="entry name" value="TPR_REGION"/>
    <property type="match status" value="1"/>
</dbReference>
<dbReference type="AlphaFoldDB" id="D7CV05"/>
<evidence type="ECO:0000256" key="2">
    <source>
        <dbReference type="ARBA" id="ARBA00022803"/>
    </source>
</evidence>
<dbReference type="PANTHER" id="PTHR44943:SF8">
    <property type="entry name" value="TPR REPEAT-CONTAINING PROTEIN MJ0263"/>
    <property type="match status" value="1"/>
</dbReference>
<dbReference type="Pfam" id="PF13414">
    <property type="entry name" value="TPR_11"/>
    <property type="match status" value="1"/>
</dbReference>
<feature type="repeat" description="TPR" evidence="3">
    <location>
        <begin position="334"/>
        <end position="367"/>
    </location>
</feature>
<evidence type="ECO:0000256" key="1">
    <source>
        <dbReference type="ARBA" id="ARBA00022737"/>
    </source>
</evidence>
<reference evidence="5" key="1">
    <citation type="submission" date="2010-05" db="EMBL/GenBank/DDBJ databases">
        <title>The complete genome of Truepera radiovictris DSM 17093.</title>
        <authorList>
            <consortium name="US DOE Joint Genome Institute (JGI-PGF)"/>
            <person name="Lucas S."/>
            <person name="Copeland A."/>
            <person name="Lapidus A."/>
            <person name="Glavina del Rio T."/>
            <person name="Dalin E."/>
            <person name="Tice H."/>
            <person name="Bruce D."/>
            <person name="Goodwin L."/>
            <person name="Pitluck S."/>
            <person name="Kyrpides N."/>
            <person name="Mavromatis K."/>
            <person name="Ovchinnikova G."/>
            <person name="Munk A.C."/>
            <person name="Detter J.C."/>
            <person name="Han C."/>
            <person name="Tapia R."/>
            <person name="Land M."/>
            <person name="Hauser L."/>
            <person name="Markowitz V."/>
            <person name="Cheng J.-F."/>
            <person name="Hugenholtz P."/>
            <person name="Woyke T."/>
            <person name="Wu D."/>
            <person name="Tindall B."/>
            <person name="Pomrenke H.G."/>
            <person name="Brambilla E."/>
            <person name="Klenk H.-P."/>
            <person name="Eisen J.A."/>
        </authorList>
    </citation>
    <scope>NUCLEOTIDE SEQUENCE [LARGE SCALE GENOMIC DNA]</scope>
    <source>
        <strain evidence="5">DSM 17093 / CIP 108686 / LMG 22925 / RQ-24</strain>
    </source>
</reference>
<keyword evidence="2 3" id="KW-0802">TPR repeat</keyword>
<dbReference type="Proteomes" id="UP000000379">
    <property type="component" value="Chromosome"/>
</dbReference>
<dbReference type="Pfam" id="PF07719">
    <property type="entry name" value="TPR_2"/>
    <property type="match status" value="1"/>
</dbReference>
<feature type="repeat" description="TPR" evidence="3">
    <location>
        <begin position="193"/>
        <end position="226"/>
    </location>
</feature>
<dbReference type="PROSITE" id="PS50005">
    <property type="entry name" value="TPR"/>
    <property type="match status" value="6"/>
</dbReference>
<organism evidence="4 5">
    <name type="scientific">Truepera radiovictrix (strain DSM 17093 / CIP 108686 / LMG 22925 / RQ-24)</name>
    <dbReference type="NCBI Taxonomy" id="649638"/>
    <lineage>
        <taxon>Bacteria</taxon>
        <taxon>Thermotogati</taxon>
        <taxon>Deinococcota</taxon>
        <taxon>Deinococci</taxon>
        <taxon>Trueperales</taxon>
        <taxon>Trueperaceae</taxon>
        <taxon>Truepera</taxon>
    </lineage>
</organism>
<dbReference type="InterPro" id="IPR019734">
    <property type="entry name" value="TPR_rpt"/>
</dbReference>
<feature type="repeat" description="TPR" evidence="3">
    <location>
        <begin position="85"/>
        <end position="118"/>
    </location>
</feature>
<keyword evidence="1" id="KW-0677">Repeat</keyword>
<feature type="repeat" description="TPR" evidence="3">
    <location>
        <begin position="119"/>
        <end position="152"/>
    </location>
</feature>
<dbReference type="SUPFAM" id="SSF48452">
    <property type="entry name" value="TPR-like"/>
    <property type="match status" value="3"/>
</dbReference>
<evidence type="ECO:0000313" key="4">
    <source>
        <dbReference type="EMBL" id="ADI15832.1"/>
    </source>
</evidence>
<reference evidence="4 5" key="2">
    <citation type="journal article" date="2011" name="Stand. Genomic Sci.">
        <title>Complete genome sequence of Truepera radiovictrix type strain (RQ-24).</title>
        <authorList>
            <person name="Ivanova N."/>
            <person name="Rohde C."/>
            <person name="Munk C."/>
            <person name="Nolan M."/>
            <person name="Lucas S."/>
            <person name="Del Rio T.G."/>
            <person name="Tice H."/>
            <person name="Deshpande S."/>
            <person name="Cheng J.F."/>
            <person name="Tapia R."/>
            <person name="Han C."/>
            <person name="Goodwin L."/>
            <person name="Pitluck S."/>
            <person name="Liolios K."/>
            <person name="Mavromatis K."/>
            <person name="Mikhailova N."/>
            <person name="Pati A."/>
            <person name="Chen A."/>
            <person name="Palaniappan K."/>
            <person name="Land M."/>
            <person name="Hauser L."/>
            <person name="Chang Y.J."/>
            <person name="Jeffries C.D."/>
            <person name="Brambilla E."/>
            <person name="Rohde M."/>
            <person name="Goker M."/>
            <person name="Tindall B.J."/>
            <person name="Woyke T."/>
            <person name="Bristow J."/>
            <person name="Eisen J.A."/>
            <person name="Markowitz V."/>
            <person name="Hugenholtz P."/>
            <person name="Kyrpides N.C."/>
            <person name="Klenk H.P."/>
            <person name="Lapidus A."/>
        </authorList>
    </citation>
    <scope>NUCLEOTIDE SEQUENCE [LARGE SCALE GENOMIC DNA]</scope>
    <source>
        <strain evidence="5">DSM 17093 / CIP 108686 / LMG 22925 / RQ-24</strain>
    </source>
</reference>
<gene>
    <name evidence="4" type="ordered locus">Trad_2729</name>
</gene>
<dbReference type="KEGG" id="tra:Trad_2729"/>
<dbReference type="Pfam" id="PF13181">
    <property type="entry name" value="TPR_8"/>
    <property type="match status" value="2"/>
</dbReference>
<evidence type="ECO:0000313" key="5">
    <source>
        <dbReference type="Proteomes" id="UP000000379"/>
    </source>
</evidence>
<feature type="repeat" description="TPR" evidence="3">
    <location>
        <begin position="516"/>
        <end position="549"/>
    </location>
</feature>
<dbReference type="eggNOG" id="COG0457">
    <property type="taxonomic scope" value="Bacteria"/>
</dbReference>
<accession>D7CV05</accession>
<dbReference type="Gene3D" id="1.25.40.10">
    <property type="entry name" value="Tetratricopeptide repeat domain"/>
    <property type="match status" value="4"/>
</dbReference>
<protein>
    <submittedName>
        <fullName evidence="4">Tetratricopeptide TPR_2 repeat protein</fullName>
    </submittedName>
</protein>
<dbReference type="SMART" id="SM00028">
    <property type="entry name" value="TPR"/>
    <property type="match status" value="12"/>
</dbReference>
<dbReference type="InterPro" id="IPR011990">
    <property type="entry name" value="TPR-like_helical_dom_sf"/>
</dbReference>
<dbReference type="RefSeq" id="WP_013179192.1">
    <property type="nucleotide sequence ID" value="NC_014221.1"/>
</dbReference>
<dbReference type="HOGENOM" id="CLU_034721_0_0_0"/>
<sequence>MSGATLGQQPRSRQGVGRAWRKGRWVGAVLFVASTAFASAPEWAAQAEALRSQMRGGEASVPEREPPDAALAALEARVRSAPEDLNAWLDLGAAYLEAERFDRAKESFLEAIALDYLAADAHFGLGLSEYGRGDFDAALFAFSEVARLFPERFDGHFNRGVALARLRRPEAAVAAFEEALAQAGPETGAQARADAYVGLAGQLIALGRFEAAAEAYAEAIALTGDAPELVYARAEALYRAGRGIEALPALNALEAESVDYRVSALRADIYTQAGQTDYALRALQRAVRRAAEAEDASAEANLLIRLGLLQRSLGREAAATRAFGAAAQRAPDSGEALYNLGLSYLESGQPDRALEPLEGALMLQLRAQGEGARAAQGEVYLALAAAYEQLGRPNEARRSAEAAASRLADAALRLEASAILGRSLYALGEFRGALLALREVADARPEDANAQLWAGLAHYQRGEFEAAIARYERAVALDPNGAEARLNLGAAYLAAGRYEDAALVYELLTTQFREDPDAFYNLGWALLSQGRPDEARQAWERAVELGFEPARAALSQFF</sequence>